<dbReference type="EMBL" id="SNXZ01000003">
    <property type="protein sequence ID" value="TDP97823.1"/>
    <property type="molecule type" value="Genomic_DNA"/>
</dbReference>
<organism evidence="1 2">
    <name type="scientific">Labedaea rhizosphaerae</name>
    <dbReference type="NCBI Taxonomy" id="598644"/>
    <lineage>
        <taxon>Bacteria</taxon>
        <taxon>Bacillati</taxon>
        <taxon>Actinomycetota</taxon>
        <taxon>Actinomycetes</taxon>
        <taxon>Pseudonocardiales</taxon>
        <taxon>Pseudonocardiaceae</taxon>
        <taxon>Labedaea</taxon>
    </lineage>
</organism>
<comment type="caution">
    <text evidence="1">The sequence shown here is derived from an EMBL/GenBank/DDBJ whole genome shotgun (WGS) entry which is preliminary data.</text>
</comment>
<keyword evidence="2" id="KW-1185">Reference proteome</keyword>
<dbReference type="AlphaFoldDB" id="A0A4R6SDV7"/>
<evidence type="ECO:0000313" key="2">
    <source>
        <dbReference type="Proteomes" id="UP000295444"/>
    </source>
</evidence>
<protein>
    <recommendedName>
        <fullName evidence="3">HSP18 transcriptional regulator</fullName>
    </recommendedName>
</protein>
<accession>A0A4R6SDV7</accession>
<gene>
    <name evidence="1" type="ORF">EV186_103800</name>
</gene>
<dbReference type="RefSeq" id="WP_133850970.1">
    <property type="nucleotide sequence ID" value="NZ_SNXZ01000003.1"/>
</dbReference>
<dbReference type="Proteomes" id="UP000295444">
    <property type="component" value="Unassembled WGS sequence"/>
</dbReference>
<proteinExistence type="predicted"/>
<reference evidence="1 2" key="1">
    <citation type="submission" date="2019-03" db="EMBL/GenBank/DDBJ databases">
        <title>Genomic Encyclopedia of Type Strains, Phase IV (KMG-IV): sequencing the most valuable type-strain genomes for metagenomic binning, comparative biology and taxonomic classification.</title>
        <authorList>
            <person name="Goeker M."/>
        </authorList>
    </citation>
    <scope>NUCLEOTIDE SEQUENCE [LARGE SCALE GENOMIC DNA]</scope>
    <source>
        <strain evidence="1 2">DSM 45361</strain>
    </source>
</reference>
<sequence>MTDVGDTVARVERIVDGAAEQTREQLLWALNTLRLLRDELATWEPELITAARSAGTSWAELAPALGVASRQAAERRYLRLRPSDTGATTGEARVAAERGKRAADRAVASWARENSAALRMLAGQVSAVTGLDAAGTRSTSQVAEALGHHDPATLLGPLDDAREHLVANHSDLAERISEVTQQTGALRLHVTRTRDPK</sequence>
<name>A0A4R6SDV7_LABRH</name>
<dbReference type="OrthoDB" id="3827740at2"/>
<evidence type="ECO:0008006" key="3">
    <source>
        <dbReference type="Google" id="ProtNLM"/>
    </source>
</evidence>
<evidence type="ECO:0000313" key="1">
    <source>
        <dbReference type="EMBL" id="TDP97823.1"/>
    </source>
</evidence>